<evidence type="ECO:0000259" key="9">
    <source>
        <dbReference type="PROSITE" id="PS50879"/>
    </source>
</evidence>
<evidence type="ECO:0000256" key="2">
    <source>
        <dbReference type="ARBA" id="ARBA00005300"/>
    </source>
</evidence>
<dbReference type="PANTHER" id="PTHR10642">
    <property type="entry name" value="RIBONUCLEASE H1"/>
    <property type="match status" value="1"/>
</dbReference>
<dbReference type="Proteomes" id="UP000051487">
    <property type="component" value="Unassembled WGS sequence"/>
</dbReference>
<organism evidence="10 11">
    <name type="scientific">Aspergillus lentulus</name>
    <dbReference type="NCBI Taxonomy" id="293939"/>
    <lineage>
        <taxon>Eukaryota</taxon>
        <taxon>Fungi</taxon>
        <taxon>Dikarya</taxon>
        <taxon>Ascomycota</taxon>
        <taxon>Pezizomycotina</taxon>
        <taxon>Eurotiomycetes</taxon>
        <taxon>Eurotiomycetidae</taxon>
        <taxon>Eurotiales</taxon>
        <taxon>Aspergillaceae</taxon>
        <taxon>Aspergillus</taxon>
        <taxon>Aspergillus subgen. Fumigati</taxon>
    </lineage>
</organism>
<dbReference type="EC" id="3.1.26.4" evidence="3"/>
<keyword evidence="5" id="KW-0479">Metal-binding</keyword>
<protein>
    <recommendedName>
        <fullName evidence="3">ribonuclease H</fullName>
        <ecNumber evidence="3">3.1.26.4</ecNumber>
    </recommendedName>
</protein>
<feature type="region of interest" description="Disordered" evidence="8">
    <location>
        <begin position="78"/>
        <end position="99"/>
    </location>
</feature>
<dbReference type="EMBL" id="BCLY01000004">
    <property type="protein sequence ID" value="GAQ04667.1"/>
    <property type="molecule type" value="Genomic_DNA"/>
</dbReference>
<reference evidence="10 11" key="1">
    <citation type="submission" date="2015-11" db="EMBL/GenBank/DDBJ databases">
        <title>Aspergillus lentulus strain IFM 54703T.</title>
        <authorList>
            <person name="Kusuya Y."/>
            <person name="Sakai K."/>
            <person name="Kamei K."/>
            <person name="Takahashi H."/>
            <person name="Yaguchi T."/>
        </authorList>
    </citation>
    <scope>NUCLEOTIDE SEQUENCE [LARGE SCALE GENOMIC DNA]</scope>
    <source>
        <strain evidence="10 11">IFM 54703</strain>
    </source>
</reference>
<evidence type="ECO:0000256" key="4">
    <source>
        <dbReference type="ARBA" id="ARBA00022722"/>
    </source>
</evidence>
<feature type="compositionally biased region" description="Polar residues" evidence="8">
    <location>
        <begin position="1"/>
        <end position="11"/>
    </location>
</feature>
<evidence type="ECO:0000256" key="7">
    <source>
        <dbReference type="ARBA" id="ARBA00022801"/>
    </source>
</evidence>
<keyword evidence="4" id="KW-0540">Nuclease</keyword>
<comment type="similarity">
    <text evidence="2">Belongs to the RNase H family.</text>
</comment>
<name>A0AAN4PDI5_ASPLE</name>
<dbReference type="InterPro" id="IPR050092">
    <property type="entry name" value="RNase_H"/>
</dbReference>
<dbReference type="CDD" id="cd13934">
    <property type="entry name" value="RNase_H_Dikarya_like"/>
    <property type="match status" value="1"/>
</dbReference>
<evidence type="ECO:0000256" key="8">
    <source>
        <dbReference type="SAM" id="MobiDB-lite"/>
    </source>
</evidence>
<gene>
    <name evidence="10" type="ORF">ALT_1988</name>
</gene>
<dbReference type="InterPro" id="IPR036397">
    <property type="entry name" value="RNaseH_sf"/>
</dbReference>
<proteinExistence type="inferred from homology"/>
<feature type="region of interest" description="Disordered" evidence="8">
    <location>
        <begin position="1"/>
        <end position="42"/>
    </location>
</feature>
<feature type="domain" description="RNase H type-1" evidence="9">
    <location>
        <begin position="148"/>
        <end position="292"/>
    </location>
</feature>
<dbReference type="GO" id="GO:0046872">
    <property type="term" value="F:metal ion binding"/>
    <property type="evidence" value="ECO:0007669"/>
    <property type="project" value="UniProtKB-KW"/>
</dbReference>
<dbReference type="GO" id="GO:0004523">
    <property type="term" value="F:RNA-DNA hybrid ribonuclease activity"/>
    <property type="evidence" value="ECO:0007669"/>
    <property type="project" value="UniProtKB-EC"/>
</dbReference>
<comment type="caution">
    <text evidence="10">The sequence shown here is derived from an EMBL/GenBank/DDBJ whole genome shotgun (WGS) entry which is preliminary data.</text>
</comment>
<dbReference type="Gene3D" id="3.30.420.10">
    <property type="entry name" value="Ribonuclease H-like superfamily/Ribonuclease H"/>
    <property type="match status" value="1"/>
</dbReference>
<sequence>MRLDSSFITPDSESDSDFMYYNNRPLYTTESSQGTNRGREDDVDRNDWARYYFADADSDSDANLTYCNNNHRISVREEVEEAERRRDDDDHFPGTITIRPGEYNSGTGLVIPEKFTLLNPSIRPQDLFPPGRRVDTSPPVRRFISRLNPNEMLIYTDGACLGNGEANPRAGCGVVFREERSGRTSNRAELRAVIAALQFRFWAGEGWTKVVIATDSEYVVEGATSWSKGWIRNGWRTSTGRPVKNKDLWKCLLGWCEDAATTRAKTKLEFCGSRASGMPKQMDGLNLLLIRM</sequence>
<dbReference type="AlphaFoldDB" id="A0AAN4PDI5"/>
<evidence type="ECO:0000256" key="3">
    <source>
        <dbReference type="ARBA" id="ARBA00012180"/>
    </source>
</evidence>
<evidence type="ECO:0000313" key="11">
    <source>
        <dbReference type="Proteomes" id="UP000051487"/>
    </source>
</evidence>
<dbReference type="PANTHER" id="PTHR10642:SF26">
    <property type="entry name" value="RIBONUCLEASE H1"/>
    <property type="match status" value="1"/>
</dbReference>
<comment type="catalytic activity">
    <reaction evidence="1">
        <text>Endonucleolytic cleavage to 5'-phosphomonoester.</text>
        <dbReference type="EC" id="3.1.26.4"/>
    </reaction>
</comment>
<dbReference type="InterPro" id="IPR002156">
    <property type="entry name" value="RNaseH_domain"/>
</dbReference>
<dbReference type="PROSITE" id="PS50879">
    <property type="entry name" value="RNASE_H_1"/>
    <property type="match status" value="1"/>
</dbReference>
<keyword evidence="7" id="KW-0378">Hydrolase</keyword>
<dbReference type="GO" id="GO:0043137">
    <property type="term" value="P:DNA replication, removal of RNA primer"/>
    <property type="evidence" value="ECO:0007669"/>
    <property type="project" value="TreeGrafter"/>
</dbReference>
<dbReference type="Pfam" id="PF00075">
    <property type="entry name" value="RNase_H"/>
    <property type="match status" value="1"/>
</dbReference>
<evidence type="ECO:0000313" key="10">
    <source>
        <dbReference type="EMBL" id="GAQ04667.1"/>
    </source>
</evidence>
<feature type="compositionally biased region" description="Basic and acidic residues" evidence="8">
    <location>
        <begin position="78"/>
        <end position="92"/>
    </location>
</feature>
<feature type="compositionally biased region" description="Polar residues" evidence="8">
    <location>
        <begin position="25"/>
        <end position="36"/>
    </location>
</feature>
<evidence type="ECO:0000256" key="6">
    <source>
        <dbReference type="ARBA" id="ARBA00022759"/>
    </source>
</evidence>
<evidence type="ECO:0000256" key="5">
    <source>
        <dbReference type="ARBA" id="ARBA00022723"/>
    </source>
</evidence>
<dbReference type="GO" id="GO:0003676">
    <property type="term" value="F:nucleic acid binding"/>
    <property type="evidence" value="ECO:0007669"/>
    <property type="project" value="InterPro"/>
</dbReference>
<dbReference type="SUPFAM" id="SSF53098">
    <property type="entry name" value="Ribonuclease H-like"/>
    <property type="match status" value="1"/>
</dbReference>
<keyword evidence="6" id="KW-0255">Endonuclease</keyword>
<dbReference type="InterPro" id="IPR012337">
    <property type="entry name" value="RNaseH-like_sf"/>
</dbReference>
<accession>A0AAN4PDI5</accession>
<evidence type="ECO:0000256" key="1">
    <source>
        <dbReference type="ARBA" id="ARBA00000077"/>
    </source>
</evidence>